<dbReference type="RefSeq" id="WP_150624737.1">
    <property type="nucleotide sequence ID" value="NZ_CABPSQ010000002.1"/>
</dbReference>
<keyword evidence="2" id="KW-0805">Transcription regulation</keyword>
<evidence type="ECO:0000256" key="3">
    <source>
        <dbReference type="ARBA" id="ARBA00023125"/>
    </source>
</evidence>
<dbReference type="InterPro" id="IPR000847">
    <property type="entry name" value="LysR_HTH_N"/>
</dbReference>
<accession>A0A5E4ZTF6</accession>
<dbReference type="InterPro" id="IPR050389">
    <property type="entry name" value="LysR-type_TF"/>
</dbReference>
<evidence type="ECO:0000313" key="7">
    <source>
        <dbReference type="Proteomes" id="UP000414136"/>
    </source>
</evidence>
<dbReference type="PANTHER" id="PTHR30118:SF15">
    <property type="entry name" value="TRANSCRIPTIONAL REGULATORY PROTEIN"/>
    <property type="match status" value="1"/>
</dbReference>
<proteinExistence type="inferred from homology"/>
<evidence type="ECO:0000256" key="1">
    <source>
        <dbReference type="ARBA" id="ARBA00009437"/>
    </source>
</evidence>
<evidence type="ECO:0000256" key="2">
    <source>
        <dbReference type="ARBA" id="ARBA00023015"/>
    </source>
</evidence>
<dbReference type="Pfam" id="PF03466">
    <property type="entry name" value="LysR_substrate"/>
    <property type="match status" value="1"/>
</dbReference>
<dbReference type="EMBL" id="CABPSQ010000002">
    <property type="protein sequence ID" value="VVE64651.1"/>
    <property type="molecule type" value="Genomic_DNA"/>
</dbReference>
<evidence type="ECO:0000256" key="4">
    <source>
        <dbReference type="ARBA" id="ARBA00023163"/>
    </source>
</evidence>
<sequence length="312" mass="34944">MTRELLDSNLIRILHTLLMERSVSRTARMLGQTQPAVSVALRKLRSITGDTLLIRNGNGMVPTEHGLALLAAAEQALDGINRILEPNTNFDPAKTRRTFRIGSPDYLDVFFVPSVIERFQAEAPNAVLEIRNLTGHGGYEQGLVEGDLDHVIGNWPTPPENLHLRTLCTDELVCLVREDHPIGIGRLSPETYACAHHLSAVTRELPGQDTIDTELSRSGLTRRVTAKIPYFGMAPYVLLRSDLIFTTTRAFASHYANFLPLRLEPFPADSRELRYYQLWHERNHKDEGAKWLRRVVASVADSIFGSSTKAQA</sequence>
<dbReference type="InterPro" id="IPR036388">
    <property type="entry name" value="WH-like_DNA-bd_sf"/>
</dbReference>
<dbReference type="SUPFAM" id="SSF53850">
    <property type="entry name" value="Periplasmic binding protein-like II"/>
    <property type="match status" value="1"/>
</dbReference>
<dbReference type="GO" id="GO:0003700">
    <property type="term" value="F:DNA-binding transcription factor activity"/>
    <property type="evidence" value="ECO:0007669"/>
    <property type="project" value="InterPro"/>
</dbReference>
<dbReference type="PANTHER" id="PTHR30118">
    <property type="entry name" value="HTH-TYPE TRANSCRIPTIONAL REGULATOR LEUO-RELATED"/>
    <property type="match status" value="1"/>
</dbReference>
<dbReference type="Gene3D" id="1.10.10.10">
    <property type="entry name" value="Winged helix-like DNA-binding domain superfamily/Winged helix DNA-binding domain"/>
    <property type="match status" value="1"/>
</dbReference>
<organism evidence="6 7">
    <name type="scientific">Pandoraea captiosa</name>
    <dbReference type="NCBI Taxonomy" id="2508302"/>
    <lineage>
        <taxon>Bacteria</taxon>
        <taxon>Pseudomonadati</taxon>
        <taxon>Pseudomonadota</taxon>
        <taxon>Betaproteobacteria</taxon>
        <taxon>Burkholderiales</taxon>
        <taxon>Burkholderiaceae</taxon>
        <taxon>Pandoraea</taxon>
    </lineage>
</organism>
<dbReference type="Proteomes" id="UP000414136">
    <property type="component" value="Unassembled WGS sequence"/>
</dbReference>
<keyword evidence="3" id="KW-0238">DNA-binding</keyword>
<dbReference type="InterPro" id="IPR005119">
    <property type="entry name" value="LysR_subst-bd"/>
</dbReference>
<name>A0A5E4ZTF6_9BURK</name>
<keyword evidence="7" id="KW-1185">Reference proteome</keyword>
<dbReference type="AlphaFoldDB" id="A0A5E4ZTF6"/>
<dbReference type="InterPro" id="IPR036390">
    <property type="entry name" value="WH_DNA-bd_sf"/>
</dbReference>
<dbReference type="OrthoDB" id="8924032at2"/>
<feature type="domain" description="HTH lysR-type" evidence="5">
    <location>
        <begin position="6"/>
        <end position="63"/>
    </location>
</feature>
<evidence type="ECO:0000259" key="5">
    <source>
        <dbReference type="PROSITE" id="PS50931"/>
    </source>
</evidence>
<protein>
    <submittedName>
        <fullName evidence="6">LysR family transcriptional regulator</fullName>
    </submittedName>
</protein>
<keyword evidence="4" id="KW-0804">Transcription</keyword>
<dbReference type="SUPFAM" id="SSF46785">
    <property type="entry name" value="Winged helix' DNA-binding domain"/>
    <property type="match status" value="1"/>
</dbReference>
<dbReference type="PROSITE" id="PS50931">
    <property type="entry name" value="HTH_LYSR"/>
    <property type="match status" value="1"/>
</dbReference>
<dbReference type="GO" id="GO:0003677">
    <property type="term" value="F:DNA binding"/>
    <property type="evidence" value="ECO:0007669"/>
    <property type="project" value="UniProtKB-KW"/>
</dbReference>
<reference evidence="6 7" key="1">
    <citation type="submission" date="2019-08" db="EMBL/GenBank/DDBJ databases">
        <authorList>
            <person name="Peeters C."/>
        </authorList>
    </citation>
    <scope>NUCLEOTIDE SEQUENCE [LARGE SCALE GENOMIC DNA]</scope>
    <source>
        <strain evidence="6 7">LMG 31118</strain>
    </source>
</reference>
<evidence type="ECO:0000313" key="6">
    <source>
        <dbReference type="EMBL" id="VVE64651.1"/>
    </source>
</evidence>
<comment type="similarity">
    <text evidence="1">Belongs to the LysR transcriptional regulatory family.</text>
</comment>
<dbReference type="Pfam" id="PF00126">
    <property type="entry name" value="HTH_1"/>
    <property type="match status" value="1"/>
</dbReference>
<gene>
    <name evidence="6" type="ORF">PCA31118_01677</name>
</gene>
<dbReference type="Gene3D" id="3.40.190.10">
    <property type="entry name" value="Periplasmic binding protein-like II"/>
    <property type="match status" value="2"/>
</dbReference>